<accession>A0A9N9C3A5</accession>
<feature type="coiled-coil region" evidence="1">
    <location>
        <begin position="1"/>
        <end position="70"/>
    </location>
</feature>
<keyword evidence="4" id="KW-1185">Reference proteome</keyword>
<feature type="coiled-coil region" evidence="1">
    <location>
        <begin position="679"/>
        <end position="779"/>
    </location>
</feature>
<dbReference type="EMBL" id="CAJVPL010001831">
    <property type="protein sequence ID" value="CAG8589226.1"/>
    <property type="molecule type" value="Genomic_DNA"/>
</dbReference>
<sequence>MTEMQHELRDLRKQLKDVRAEKELFENKYNEAGESMEMMTLDKEMAEEKAENLQHEVNILMEKIEEISVDLSVFKQEGDLINNAETSVDGRTAVEIIQLERQNERLKEALVRLRDVTSENESEQNRKLKQYEKELASLQDIQVQHDQLRNHLKTAESQIEDLKIRLDDALNAEDMLEQLTEKNLAMGEKIEEMRIAIEDLEALKELNDELEESHVENEKQLQAELDHKDILIREYMKRIELAEETNADYENTINQFRELVANLQSDLDQIRHKEESQYSESKNLSSQSQAMLNLNFQLQSTVMKAQAKQIDLELRKLDAVQASDKLSYVQSYLPDSFFKTENDSINCLLLLKRLVFKSELIIKQLDQIHNIPEKLNTAVPEELIVACELRQKLAWFSDLAKRLVMFINGCPIETFTKMGQVYHDLVGTERRLNSIVEMLRKEELKEANYIDDIQRSIAQLEHLAEVYLTNTQSDNAEKFYAFVRAVDFNADTVAVSLGHIKQAVALACKDEEINVSGGEEFNSEFFHPLQNLVSKSKSSKVMARKLLRRLDDLTEQSSTLKTDLLAKFKICYTTSAKLVSFCHEAWKAIASYINEKKDSKEELLLSGLQQLIYKVTEHILGINEMNMWEGCTSSLQELCVEVGNLNNFSNDSERSEPVVNGEQPWVIRSKNIKAEVLVNLDTERKLQQTAEEMRELIKEVKLKDQSLQEAQVKIDLQEKRMELIKNQADTIATLEEQLASSRRQQSDFEEAMNNLHTDLDKLEQENSQFKLLAEKLEDHTIRSPSASKRNTMTSQFVDEDDFSSQIPETNSVESQRLNSQIESLKFAVRFLRAENSHLKGRDALDVLNLHLPRKTRSINDEVVKSIAQEAKSLIKEFRSARATLKIVDLNKATTNYRGWQPKGKLPNSQYLKQQSATEMNKLQKRSNELKAKLTQIGKTNQLRPVKLGGSGTRPPFIGRIQVPLPESAATHHHSENKSSLTKTPLRHNARFSRHFGSIVMADTSNINGNMFGCGINLHHIEITELLIIIPSVPEKSGSGK</sequence>
<dbReference type="PANTHER" id="PTHR45615">
    <property type="entry name" value="MYOSIN HEAVY CHAIN, NON-MUSCLE"/>
    <property type="match status" value="1"/>
</dbReference>
<dbReference type="Proteomes" id="UP000789831">
    <property type="component" value="Unassembled WGS sequence"/>
</dbReference>
<dbReference type="AlphaFoldDB" id="A0A9N9C3A5"/>
<name>A0A9N9C3A5_9GLOM</name>
<organism evidence="3 4">
    <name type="scientific">Ambispora gerdemannii</name>
    <dbReference type="NCBI Taxonomy" id="144530"/>
    <lineage>
        <taxon>Eukaryota</taxon>
        <taxon>Fungi</taxon>
        <taxon>Fungi incertae sedis</taxon>
        <taxon>Mucoromycota</taxon>
        <taxon>Glomeromycotina</taxon>
        <taxon>Glomeromycetes</taxon>
        <taxon>Archaeosporales</taxon>
        <taxon>Ambisporaceae</taxon>
        <taxon>Ambispora</taxon>
    </lineage>
</organism>
<feature type="coiled-coil region" evidence="1">
    <location>
        <begin position="912"/>
        <end position="939"/>
    </location>
</feature>
<reference evidence="3" key="1">
    <citation type="submission" date="2021-06" db="EMBL/GenBank/DDBJ databases">
        <authorList>
            <person name="Kallberg Y."/>
            <person name="Tangrot J."/>
            <person name="Rosling A."/>
        </authorList>
    </citation>
    <scope>NUCLEOTIDE SEQUENCE</scope>
    <source>
        <strain evidence="3">MT106</strain>
    </source>
</reference>
<evidence type="ECO:0000313" key="4">
    <source>
        <dbReference type="Proteomes" id="UP000789831"/>
    </source>
</evidence>
<dbReference type="OrthoDB" id="2130750at2759"/>
<feature type="non-terminal residue" evidence="3">
    <location>
        <position position="1"/>
    </location>
</feature>
<protein>
    <submittedName>
        <fullName evidence="3">1725_t:CDS:1</fullName>
    </submittedName>
</protein>
<dbReference type="PANTHER" id="PTHR45615:SF63">
    <property type="entry name" value="CHROMOSOME UNDETERMINED SCAFFOLD_10, WHOLE GENOME SHOTGUN SEQUENCE"/>
    <property type="match status" value="1"/>
</dbReference>
<gene>
    <name evidence="3" type="ORF">AGERDE_LOCUS8521</name>
</gene>
<evidence type="ECO:0000259" key="2">
    <source>
        <dbReference type="Pfam" id="PF12455"/>
    </source>
</evidence>
<dbReference type="Pfam" id="PF12455">
    <property type="entry name" value="Dynactin"/>
    <property type="match status" value="1"/>
</dbReference>
<proteinExistence type="predicted"/>
<feature type="coiled-coil region" evidence="1">
    <location>
        <begin position="96"/>
        <end position="273"/>
    </location>
</feature>
<keyword evidence="1" id="KW-0175">Coiled coil</keyword>
<comment type="caution">
    <text evidence="3">The sequence shown here is derived from an EMBL/GenBank/DDBJ whole genome shotgun (WGS) entry which is preliminary data.</text>
</comment>
<evidence type="ECO:0000313" key="3">
    <source>
        <dbReference type="EMBL" id="CAG8589226.1"/>
    </source>
</evidence>
<dbReference type="InterPro" id="IPR022157">
    <property type="entry name" value="Dynactin"/>
</dbReference>
<evidence type="ECO:0000256" key="1">
    <source>
        <dbReference type="SAM" id="Coils"/>
    </source>
</evidence>
<feature type="domain" description="Dynein associated protein" evidence="2">
    <location>
        <begin position="263"/>
        <end position="550"/>
    </location>
</feature>